<dbReference type="UniPathway" id="UPA00258">
    <property type="reaction ID" value="UER00370"/>
</dbReference>
<evidence type="ECO:0000256" key="2">
    <source>
        <dbReference type="ARBA" id="ARBA00022596"/>
    </source>
</evidence>
<evidence type="ECO:0000256" key="4">
    <source>
        <dbReference type="ARBA" id="ARBA00022801"/>
    </source>
</evidence>
<evidence type="ECO:0000256" key="9">
    <source>
        <dbReference type="PIRSR" id="PIRSR611612-52"/>
    </source>
</evidence>
<feature type="modified residue" description="N6-carboxylysine" evidence="6 7">
    <location>
        <position position="200"/>
    </location>
</feature>
<evidence type="ECO:0000256" key="6">
    <source>
        <dbReference type="HAMAP-Rule" id="MF_01953"/>
    </source>
</evidence>
<evidence type="ECO:0000256" key="10">
    <source>
        <dbReference type="PROSITE-ProRule" id="PRU00700"/>
    </source>
</evidence>
<accession>A0A5B8U5F3</accession>
<evidence type="ECO:0000313" key="14">
    <source>
        <dbReference type="Proteomes" id="UP000321805"/>
    </source>
</evidence>
<dbReference type="KEGG" id="bsol:FSW04_11145"/>
<dbReference type="InterPro" id="IPR032466">
    <property type="entry name" value="Metal_Hydrolase"/>
</dbReference>
<dbReference type="AlphaFoldDB" id="A0A5B8U5F3"/>
<feature type="binding site" description="via carbamate group" evidence="6 8">
    <location>
        <position position="200"/>
    </location>
    <ligand>
        <name>Ni(2+)</name>
        <dbReference type="ChEBI" id="CHEBI:49786"/>
        <label>2</label>
    </ligand>
</feature>
<dbReference type="Proteomes" id="UP000321805">
    <property type="component" value="Chromosome"/>
</dbReference>
<dbReference type="InterPro" id="IPR017951">
    <property type="entry name" value="Urease_asu_c"/>
</dbReference>
<keyword evidence="3 6" id="KW-0479">Metal-binding</keyword>
<dbReference type="Pfam" id="PF00449">
    <property type="entry name" value="Urease_alpha"/>
    <property type="match status" value="1"/>
</dbReference>
<comment type="cofactor">
    <cofactor evidence="6 8">
        <name>Ni cation</name>
        <dbReference type="ChEBI" id="CHEBI:25516"/>
    </cofactor>
    <text evidence="6 8">Binds 2 nickel ions per subunit.</text>
</comment>
<dbReference type="SUPFAM" id="SSF51338">
    <property type="entry name" value="Composite domain of metallo-dependent hydrolases"/>
    <property type="match status" value="1"/>
</dbReference>
<dbReference type="GO" id="GO:0005737">
    <property type="term" value="C:cytoplasm"/>
    <property type="evidence" value="ECO:0007669"/>
    <property type="project" value="UniProtKB-SubCell"/>
</dbReference>
<evidence type="ECO:0000256" key="11">
    <source>
        <dbReference type="RuleBase" id="RU004158"/>
    </source>
</evidence>
<comment type="subcellular location">
    <subcellularLocation>
        <location evidence="6 10">Cytoplasm</location>
    </subcellularLocation>
</comment>
<evidence type="ECO:0000256" key="5">
    <source>
        <dbReference type="ARBA" id="ARBA00047778"/>
    </source>
</evidence>
<protein>
    <recommendedName>
        <fullName evidence="6">Urease subunit alpha</fullName>
        <ecNumber evidence="6">3.5.1.5</ecNumber>
    </recommendedName>
    <alternativeName>
        <fullName evidence="6">Urea amidohydrolase subunit alpha</fullName>
    </alternativeName>
</protein>
<dbReference type="InterPro" id="IPR005848">
    <property type="entry name" value="Urease_asu"/>
</dbReference>
<keyword evidence="2 6" id="KW-0533">Nickel</keyword>
<feature type="binding site" evidence="6 8">
    <location>
        <position position="255"/>
    </location>
    <ligand>
        <name>Ni(2+)</name>
        <dbReference type="ChEBI" id="CHEBI:49786"/>
        <label>2</label>
    </ligand>
</feature>
<evidence type="ECO:0000256" key="1">
    <source>
        <dbReference type="ARBA" id="ARBA00004897"/>
    </source>
</evidence>
<comment type="PTM">
    <text evidence="7">Carbamylation allows a single lysine to coordinate two nickel ions.</text>
</comment>
<evidence type="ECO:0000256" key="7">
    <source>
        <dbReference type="PIRSR" id="PIRSR611612-50"/>
    </source>
</evidence>
<dbReference type="Gene3D" id="3.20.20.140">
    <property type="entry name" value="Metal-dependent hydrolases"/>
    <property type="match status" value="1"/>
</dbReference>
<feature type="binding site" evidence="6 8">
    <location>
        <position position="229"/>
    </location>
    <ligand>
        <name>Ni(2+)</name>
        <dbReference type="ChEBI" id="CHEBI:49786"/>
        <label>2</label>
    </ligand>
</feature>
<feature type="active site" description="Proton donor" evidence="6 9">
    <location>
        <position position="303"/>
    </location>
</feature>
<comment type="pathway">
    <text evidence="1 6">Nitrogen metabolism; urea degradation; CO(2) and NH(3) from urea (urease route): step 1/1.</text>
</comment>
<dbReference type="EC" id="3.5.1.5" evidence="6"/>
<keyword evidence="4 6" id="KW-0378">Hydrolase</keyword>
<comment type="subunit">
    <text evidence="6">Heterotrimer of UreA (gamma), UreB (beta) and UreC (alpha) subunits. Three heterotrimers associate to form the active enzyme.</text>
</comment>
<dbReference type="SUPFAM" id="SSF51556">
    <property type="entry name" value="Metallo-dependent hydrolases"/>
    <property type="match status" value="1"/>
</dbReference>
<dbReference type="GO" id="GO:0043419">
    <property type="term" value="P:urea catabolic process"/>
    <property type="evidence" value="ECO:0007669"/>
    <property type="project" value="UniProtKB-UniRule"/>
</dbReference>
<feature type="binding site" evidence="6 8">
    <location>
        <position position="344"/>
    </location>
    <ligand>
        <name>Ni(2+)</name>
        <dbReference type="ChEBI" id="CHEBI:49786"/>
        <label>1</label>
    </ligand>
</feature>
<comment type="catalytic activity">
    <reaction evidence="5 6">
        <text>urea + 2 H2O + H(+) = hydrogencarbonate + 2 NH4(+)</text>
        <dbReference type="Rhea" id="RHEA:20557"/>
        <dbReference type="ChEBI" id="CHEBI:15377"/>
        <dbReference type="ChEBI" id="CHEBI:15378"/>
        <dbReference type="ChEBI" id="CHEBI:16199"/>
        <dbReference type="ChEBI" id="CHEBI:17544"/>
        <dbReference type="ChEBI" id="CHEBI:28938"/>
        <dbReference type="EC" id="3.5.1.5"/>
    </reaction>
</comment>
<evidence type="ECO:0000256" key="8">
    <source>
        <dbReference type="PIRSR" id="PIRSR611612-51"/>
    </source>
</evidence>
<proteinExistence type="inferred from homology"/>
<evidence type="ECO:0000259" key="12">
    <source>
        <dbReference type="PROSITE" id="PS51368"/>
    </source>
</evidence>
<feature type="binding site" description="via carbamate group" evidence="6 8">
    <location>
        <position position="200"/>
    </location>
    <ligand>
        <name>Ni(2+)</name>
        <dbReference type="ChEBI" id="CHEBI:49786"/>
        <label>1</label>
    </ligand>
</feature>
<dbReference type="RefSeq" id="WP_146919231.1">
    <property type="nucleotide sequence ID" value="NZ_CP042430.1"/>
</dbReference>
<gene>
    <name evidence="6" type="primary">ureC</name>
    <name evidence="13" type="ORF">FSW04_11145</name>
</gene>
<dbReference type="PRINTS" id="PR01752">
    <property type="entry name" value="UREASE"/>
</dbReference>
<dbReference type="EMBL" id="CP042430">
    <property type="protein sequence ID" value="QEC48068.1"/>
    <property type="molecule type" value="Genomic_DNA"/>
</dbReference>
<feature type="binding site" evidence="6 8">
    <location>
        <position position="123"/>
    </location>
    <ligand>
        <name>Ni(2+)</name>
        <dbReference type="ChEBI" id="CHEBI:49786"/>
        <label>1</label>
    </ligand>
</feature>
<dbReference type="InterPro" id="IPR011059">
    <property type="entry name" value="Metal-dep_hydrolase_composite"/>
</dbReference>
<reference evidence="13 14" key="1">
    <citation type="journal article" date="2018" name="J. Microbiol.">
        <title>Baekduia soli gen. nov., sp. nov., a novel bacterium isolated from the soil of Baekdu Mountain and proposal of a novel family name, Baekduiaceae fam. nov.</title>
        <authorList>
            <person name="An D.S."/>
            <person name="Siddiqi M.Z."/>
            <person name="Kim K.H."/>
            <person name="Yu H.S."/>
            <person name="Im W.T."/>
        </authorList>
    </citation>
    <scope>NUCLEOTIDE SEQUENCE [LARGE SCALE GENOMIC DNA]</scope>
    <source>
        <strain evidence="13 14">BR7-21</strain>
    </source>
</reference>
<name>A0A5B8U5F3_9ACTN</name>
<comment type="PTM">
    <text evidence="6">Carboxylation allows a single lysine to coordinate two nickel ions.</text>
</comment>
<dbReference type="GO" id="GO:0009039">
    <property type="term" value="F:urease activity"/>
    <property type="evidence" value="ECO:0007669"/>
    <property type="project" value="UniProtKB-UniRule"/>
</dbReference>
<dbReference type="PROSITE" id="PS51368">
    <property type="entry name" value="UREASE_3"/>
    <property type="match status" value="1"/>
</dbReference>
<feature type="binding site" evidence="6 8">
    <location>
        <position position="121"/>
    </location>
    <ligand>
        <name>Ni(2+)</name>
        <dbReference type="ChEBI" id="CHEBI:49786"/>
        <label>1</label>
    </ligand>
</feature>
<keyword evidence="14" id="KW-1185">Reference proteome</keyword>
<dbReference type="Gene3D" id="2.30.40.10">
    <property type="entry name" value="Urease, subunit C, domain 1"/>
    <property type="match status" value="1"/>
</dbReference>
<dbReference type="GO" id="GO:0016151">
    <property type="term" value="F:nickel cation binding"/>
    <property type="evidence" value="ECO:0007669"/>
    <property type="project" value="UniProtKB-UniRule"/>
</dbReference>
<dbReference type="PANTHER" id="PTHR43440">
    <property type="entry name" value="UREASE"/>
    <property type="match status" value="1"/>
</dbReference>
<dbReference type="InterPro" id="IPR006680">
    <property type="entry name" value="Amidohydro-rel"/>
</dbReference>
<dbReference type="Pfam" id="PF01979">
    <property type="entry name" value="Amidohydro_1"/>
    <property type="match status" value="1"/>
</dbReference>
<dbReference type="HAMAP" id="MF_01953">
    <property type="entry name" value="Urease_alpha"/>
    <property type="match status" value="1"/>
</dbReference>
<evidence type="ECO:0000256" key="3">
    <source>
        <dbReference type="ARBA" id="ARBA00022723"/>
    </source>
</evidence>
<dbReference type="OrthoDB" id="9766983at2"/>
<comment type="similarity">
    <text evidence="6 11">Belongs to the metallo-dependent hydrolases superfamily. Urease alpha subunit family.</text>
</comment>
<feature type="binding site" evidence="6 10">
    <location>
        <position position="202"/>
    </location>
    <ligand>
        <name>substrate</name>
    </ligand>
</feature>
<dbReference type="InterPro" id="IPR050112">
    <property type="entry name" value="Urease_alpha_subunit"/>
</dbReference>
<feature type="domain" description="Urease" evidence="12">
    <location>
        <begin position="116"/>
        <end position="549"/>
    </location>
</feature>
<evidence type="ECO:0000313" key="13">
    <source>
        <dbReference type="EMBL" id="QEC48068.1"/>
    </source>
</evidence>
<keyword evidence="6 10" id="KW-0963">Cytoplasm</keyword>
<dbReference type="PANTHER" id="PTHR43440:SF1">
    <property type="entry name" value="UREASE"/>
    <property type="match status" value="1"/>
</dbReference>
<sequence>MPEPAGTPVRLADSALHVAPQRDDAGGPDEIVPGFGNTMRDGLGVRAERGGVEVAIVGGLIVDPLLGVLRASIGVRDGRVVAVGRAGNPDTMDDIDVVLDVTTAVLDATGLIVTPGAIDTHVHWLSPQVTDALLAGGVTTMVSQDYGPIWNLGTNPESGLGAAWAALQDAPLNAALLVRGSSSRAAPVEAGLRAGGAGLKIHEDVGAGPAQIRTALDVCDRHDVQLAIHTDGLNEVLSVQGTLDAFAGRAVHAFHVEGAGGGHAPNLLALAGRSNVLTSSTTPTVPFGRDTAAEHLAMVAAVHVLDPGAVAGDGVAARTRVRPATMAAEGVLHDLGIIHMLSSDSQGMGRAGEVVRRALQNADVMKRLRGDAGYPADPGGADNARVLRHLAKVTINPAIVHGLAHDVGALTPGRIADCVLWRPELFAVRPELVVKMGVSVWGASGDPDATTMLCEPVVVRRQVGAHGDAPSRLSLAFVSAAGADADLPSTRPRSVVRGCRAVTAADMVRNDRRAEVTVSPDGREVRVDGEVVGIEPVEEVAMSWRYLLG</sequence>
<dbReference type="NCBIfam" id="NF009686">
    <property type="entry name" value="PRK13207.1"/>
    <property type="match status" value="1"/>
</dbReference>
<dbReference type="InterPro" id="IPR011612">
    <property type="entry name" value="Urease_alpha_N_dom"/>
</dbReference>
<organism evidence="13 14">
    <name type="scientific">Baekduia soli</name>
    <dbReference type="NCBI Taxonomy" id="496014"/>
    <lineage>
        <taxon>Bacteria</taxon>
        <taxon>Bacillati</taxon>
        <taxon>Actinomycetota</taxon>
        <taxon>Thermoleophilia</taxon>
        <taxon>Solirubrobacterales</taxon>
        <taxon>Baekduiaceae</taxon>
        <taxon>Baekduia</taxon>
    </lineage>
</organism>